<feature type="domain" description="Protein kinase" evidence="3">
    <location>
        <begin position="1698"/>
        <end position="2333"/>
    </location>
</feature>
<protein>
    <recommendedName>
        <fullName evidence="3">Protein kinase domain-containing protein</fullName>
    </recommendedName>
</protein>
<dbReference type="Gene3D" id="3.30.200.20">
    <property type="entry name" value="Phosphorylase Kinase, domain 1"/>
    <property type="match status" value="1"/>
</dbReference>
<dbReference type="Pfam" id="PF00069">
    <property type="entry name" value="Pkinase"/>
    <property type="match status" value="1"/>
</dbReference>
<evidence type="ECO:0000256" key="2">
    <source>
        <dbReference type="SAM" id="SignalP"/>
    </source>
</evidence>
<evidence type="ECO:0000256" key="1">
    <source>
        <dbReference type="SAM" id="MobiDB-lite"/>
    </source>
</evidence>
<name>A0A836BXR0_9CHLO</name>
<feature type="signal peptide" evidence="2">
    <location>
        <begin position="1"/>
        <end position="20"/>
    </location>
</feature>
<dbReference type="Proteomes" id="UP000612055">
    <property type="component" value="Unassembled WGS sequence"/>
</dbReference>
<dbReference type="SUPFAM" id="SSF56112">
    <property type="entry name" value="Protein kinase-like (PK-like)"/>
    <property type="match status" value="1"/>
</dbReference>
<feature type="region of interest" description="Disordered" evidence="1">
    <location>
        <begin position="1299"/>
        <end position="1353"/>
    </location>
</feature>
<dbReference type="GO" id="GO:0004674">
    <property type="term" value="F:protein serine/threonine kinase activity"/>
    <property type="evidence" value="ECO:0007669"/>
    <property type="project" value="TreeGrafter"/>
</dbReference>
<feature type="compositionally biased region" description="Basic and acidic residues" evidence="1">
    <location>
        <begin position="977"/>
        <end position="993"/>
    </location>
</feature>
<organism evidence="4 5">
    <name type="scientific">Edaphochlamys debaryana</name>
    <dbReference type="NCBI Taxonomy" id="47281"/>
    <lineage>
        <taxon>Eukaryota</taxon>
        <taxon>Viridiplantae</taxon>
        <taxon>Chlorophyta</taxon>
        <taxon>core chlorophytes</taxon>
        <taxon>Chlorophyceae</taxon>
        <taxon>CS clade</taxon>
        <taxon>Chlamydomonadales</taxon>
        <taxon>Chlamydomonadales incertae sedis</taxon>
        <taxon>Edaphochlamys</taxon>
    </lineage>
</organism>
<feature type="region of interest" description="Disordered" evidence="1">
    <location>
        <begin position="1896"/>
        <end position="2023"/>
    </location>
</feature>
<dbReference type="PANTHER" id="PTHR44329:SF214">
    <property type="entry name" value="PROTEIN KINASE DOMAIN-CONTAINING PROTEIN"/>
    <property type="match status" value="1"/>
</dbReference>
<feature type="chain" id="PRO_5032895881" description="Protein kinase domain-containing protein" evidence="2">
    <location>
        <begin position="21"/>
        <end position="2339"/>
    </location>
</feature>
<dbReference type="PROSITE" id="PS50011">
    <property type="entry name" value="PROTEIN_KINASE_DOM"/>
    <property type="match status" value="1"/>
</dbReference>
<dbReference type="PROSITE" id="PS00109">
    <property type="entry name" value="PROTEIN_KINASE_TYR"/>
    <property type="match status" value="1"/>
</dbReference>
<feature type="compositionally biased region" description="Low complexity" evidence="1">
    <location>
        <begin position="1673"/>
        <end position="1684"/>
    </location>
</feature>
<dbReference type="InterPro" id="IPR000719">
    <property type="entry name" value="Prot_kinase_dom"/>
</dbReference>
<reference evidence="4" key="1">
    <citation type="journal article" date="2020" name="bioRxiv">
        <title>Comparative genomics of Chlamydomonas.</title>
        <authorList>
            <person name="Craig R.J."/>
            <person name="Hasan A.R."/>
            <person name="Ness R.W."/>
            <person name="Keightley P.D."/>
        </authorList>
    </citation>
    <scope>NUCLEOTIDE SEQUENCE</scope>
    <source>
        <strain evidence="4">CCAP 11/70</strain>
    </source>
</reference>
<feature type="compositionally biased region" description="Pro residues" evidence="1">
    <location>
        <begin position="1985"/>
        <end position="1996"/>
    </location>
</feature>
<feature type="region of interest" description="Disordered" evidence="1">
    <location>
        <begin position="1612"/>
        <end position="1640"/>
    </location>
</feature>
<feature type="compositionally biased region" description="Low complexity" evidence="1">
    <location>
        <begin position="1480"/>
        <end position="1527"/>
    </location>
</feature>
<feature type="compositionally biased region" description="Low complexity" evidence="1">
    <location>
        <begin position="2084"/>
        <end position="2098"/>
    </location>
</feature>
<dbReference type="PANTHER" id="PTHR44329">
    <property type="entry name" value="SERINE/THREONINE-PROTEIN KINASE TNNI3K-RELATED"/>
    <property type="match status" value="1"/>
</dbReference>
<dbReference type="InterPro" id="IPR051681">
    <property type="entry name" value="Ser/Thr_Kinases-Pseudokinases"/>
</dbReference>
<keyword evidence="2" id="KW-0732">Signal</keyword>
<feature type="region of interest" description="Disordered" evidence="1">
    <location>
        <begin position="972"/>
        <end position="1022"/>
    </location>
</feature>
<feature type="compositionally biased region" description="Pro residues" evidence="1">
    <location>
        <begin position="1924"/>
        <end position="1934"/>
    </location>
</feature>
<comment type="caution">
    <text evidence="4">The sequence shown here is derived from an EMBL/GenBank/DDBJ whole genome shotgun (WGS) entry which is preliminary data.</text>
</comment>
<dbReference type="EMBL" id="JAEHOE010000042">
    <property type="protein sequence ID" value="KAG2492820.1"/>
    <property type="molecule type" value="Genomic_DNA"/>
</dbReference>
<evidence type="ECO:0000259" key="3">
    <source>
        <dbReference type="PROSITE" id="PS50011"/>
    </source>
</evidence>
<proteinExistence type="predicted"/>
<accession>A0A836BXR0</accession>
<feature type="region of interest" description="Disordered" evidence="1">
    <location>
        <begin position="1671"/>
        <end position="1692"/>
    </location>
</feature>
<keyword evidence="5" id="KW-1185">Reference proteome</keyword>
<feature type="compositionally biased region" description="Low complexity" evidence="1">
    <location>
        <begin position="1959"/>
        <end position="1980"/>
    </location>
</feature>
<dbReference type="OrthoDB" id="543916at2759"/>
<sequence length="2339" mass="238670">MMRPQLTALLVFLLANHAYGETRRRRGLLSSGDDPKFADVEARLLAVGGNVTYWESFSPLLKSRTPCRSSASAPLRIGYLTRHTGTLWDWMAVAEALELDWERRNPDSWYPKYGMSAAAAADVWRAQGPVLCGPGRGGGAGGGSAAGDAAAAAAAWVDALVVCDTVVDARPLLQGGCGLPIVLQVTNRYDWKIKDAAEYGALMAAAAANPRVWWVTNSPFEQLHMAWNGLALPPSRHLLLRPLGATVLPPPPPGPERAATFAVILKTDRKRHPDRDVLLPQLRKLGLMDEVKVYDSIYGGPAALAQHRGVVHLPYQMSIMSLYETLAVGGLFLVPSPSFFRFVRQHHRFAYQFVPLLARAAASERQAKKDAKAGSSSSDASASGAFGAASDDMTHGVAGPDGLMGRNWTHYVEWYNPDFKEALVYFDSWEQLAQLMRLPAADPLWAAKRAEGRRAMARPLENPLANVVVEDVEVIVPATSCLALSQHQAFLCRLPTSADFYIAPSTIGLLSVIAPGLTVRNTTLRCGPGGRAPVACVTKHVYDAPGLYDAVRELQDHVDAGLQAYGASAPARVVLASDVITLTPLAQPLAIRVPVLQIVGRAPANAAPAESGRTAASASGTAVLDLAELPNLFAVPRDSSLQFHNLTLRSLPLGPGSSAPQSLMRLPVWTVAFRRQILTSRPPAPLLFIRDCTVEGLPLSELALLAADMFFTTKDKAVGLVPPGLRPWTCVTANGIWTTLKGGLAPGSDVDIFAESFTAKSWLSQLERVLLRAAPSSQPACATILPRFAAPPAPAPAGPVSPSLAAPTLPPTTSQSFVVPPDCLLTQPLCTLAPGGSRGPAIWAPHVTMLAVQQLHFDEVLPYDLSSVIRFISSDLEVSTCVVMGPYMRAVIWPKPNWIGFQSWWQGWEVVEGPKVVVGHPIQPRALDLANLVAGVNIMTRDHAINSSFTFRHLLLAGLPPADACRAGGGGGVGCNDETRLRDPPQRPPDRRLLQKNGAQAAAGEEGAAGLRGGRPRGGVRALRQPWPDYSNEAVLLPAPDGTQGLPPGLTNFTSCLWTLAFDRPASAAAAAAEAAGLAVPDDMAGLPYAFLDSVVLVVQPAEVDLMARAMTLDPSSGGGAAALTTDAGLASFLDAMRSQSELDGTKQETQPPSSAGIIPEEARYTRVTFRRFRWCGLMGRNVTISAPSEVRVGPNITLPPPLALHLPLVAASVPTSPPPPSLPLPPPLGSWLGPEGCGAAPSSPCPADAATPHALALPASNVVSIAVGVAAGVAGATILTIAAVMWVRCRRQAAAGVAADSGAGKVKDSSAPSTTSDLGTVDVLVGPSDAAASVPATPKGSRSGSGGGPGIHPAAAKGKGYKTYAGLLVGRSSSLAVVMPTGAQPYPSIPAEAAAAAAAAGLVSRAAAASRSTTLAAALPPAAPSPNSRRRLLSALGSWRSTLAAMSPVASRPPLDGPAGQASANTAAAAADGTGGGRCTAASGGAASGGAVSANDGSTDYSGSSSAEAASGGRAPPPAGGSVAASVRGNGRGNSAVASALSVMYRDLADKQAALLADSSLTGAQDSFASGPGTLPAGRHCSAASLAPPSHLPVAGSALASYGSAVQPYGSPRASGGDALGASAEAAAGSGSGQGQAGTRLLASGAAPTGAVGRDGGAGACEGGCGRGGMADGAADADASNRGGASGPGGRGGGGALVILGELGRGAQGVVYRGTWRGIDVAVKSILLQDSSPQQRSGPGSSRASQAVREAAISASISHPNIVATYTHMLTRLSASASPAGDKASLSSSSTTALATSSASSQIASDAASGRLVDTLPIAIGPELDVWKLTLVQELCAANSLRHCLQTGRLAACKPQPIFAIGMQTSTSSQLRPFSNPCVAGAFANSPHNSPLRLPLLLPLPPPSPPASASGQHMLASQASTPNLPPRPRPPSQPVLLSPSPLGAAPLPTPPSPAVIRGLGESSLSPGSPGRRPSSGPSSDDPDPGPGPGSGPSPGPSKEHSSSSSSHGPIDPIAPGAGACETLPPRSRILALAGPSSGRCVPGRAPGRGAAGVGAFGSVLLDGDGMSAALESSSGGGAGSGGSQQELRSGAGSSAEGGALMITPPGCSPLDPRLALSVALQIARGLAHLHARSIVHADVSSANVMMQTHPRALGTMAPAETGTGASQTGWVSQGAPGPPEDLYGFGLVAKLGDFGLSGWLDVAAGNTHLSGPARRSSAYSPPELARSGRAGPPGDVYALALVLWELAWGCPLPELLSRPEGSGVRAWLSEQELRDGGEVEALPPALLAWPREGGWGQHARVAGGWAALVVECLREEPRARPAAGEVVARLWKMLQSLS</sequence>
<evidence type="ECO:0000313" key="5">
    <source>
        <dbReference type="Proteomes" id="UP000612055"/>
    </source>
</evidence>
<evidence type="ECO:0000313" key="4">
    <source>
        <dbReference type="EMBL" id="KAG2492820.1"/>
    </source>
</evidence>
<dbReference type="InterPro" id="IPR008266">
    <property type="entry name" value="Tyr_kinase_AS"/>
</dbReference>
<dbReference type="GO" id="GO:0005524">
    <property type="term" value="F:ATP binding"/>
    <property type="evidence" value="ECO:0007669"/>
    <property type="project" value="InterPro"/>
</dbReference>
<feature type="compositionally biased region" description="Low complexity" evidence="1">
    <location>
        <begin position="1935"/>
        <end position="1947"/>
    </location>
</feature>
<feature type="region of interest" description="Disordered" evidence="1">
    <location>
        <begin position="2068"/>
        <end position="2098"/>
    </location>
</feature>
<gene>
    <name evidence="4" type="ORF">HYH03_008978</name>
</gene>
<dbReference type="InterPro" id="IPR011009">
    <property type="entry name" value="Kinase-like_dom_sf"/>
</dbReference>
<feature type="compositionally biased region" description="Low complexity" evidence="1">
    <location>
        <begin position="998"/>
        <end position="1009"/>
    </location>
</feature>
<dbReference type="Gene3D" id="1.10.510.10">
    <property type="entry name" value="Transferase(Phosphotransferase) domain 1"/>
    <property type="match status" value="1"/>
</dbReference>
<feature type="region of interest" description="Disordered" evidence="1">
    <location>
        <begin position="1470"/>
        <end position="1531"/>
    </location>
</feature>
<feature type="compositionally biased region" description="Low complexity" evidence="1">
    <location>
        <begin position="1615"/>
        <end position="1630"/>
    </location>
</feature>